<organism evidence="1">
    <name type="scientific">Hexamita inflata</name>
    <dbReference type="NCBI Taxonomy" id="28002"/>
    <lineage>
        <taxon>Eukaryota</taxon>
        <taxon>Metamonada</taxon>
        <taxon>Diplomonadida</taxon>
        <taxon>Hexamitidae</taxon>
        <taxon>Hexamitinae</taxon>
        <taxon>Hexamita</taxon>
    </lineage>
</organism>
<keyword evidence="3" id="KW-1185">Reference proteome</keyword>
<reference evidence="1" key="1">
    <citation type="submission" date="2023-06" db="EMBL/GenBank/DDBJ databases">
        <authorList>
            <person name="Kurt Z."/>
        </authorList>
    </citation>
    <scope>NUCLEOTIDE SEQUENCE</scope>
</reference>
<comment type="caution">
    <text evidence="1">The sequence shown here is derived from an EMBL/GenBank/DDBJ whole genome shotgun (WGS) entry which is preliminary data.</text>
</comment>
<dbReference type="AlphaFoldDB" id="A0AA86RC49"/>
<accession>A0AA86RC49</accession>
<name>A0AA86RC49_9EUKA</name>
<dbReference type="EMBL" id="CAXDID020000336">
    <property type="protein sequence ID" value="CAL6078762.1"/>
    <property type="molecule type" value="Genomic_DNA"/>
</dbReference>
<sequence length="114" mass="13249">MIISLRYTYVRWAQPKQLTNRIQTSRVQRGCIYTGIHLSSAICVQKEVMMVAIFKSWRLIDDTLNWNILLPTTDLAKPHLRMYYASRNEKRNGMNPSSTIQSWYSSSASSVLTF</sequence>
<evidence type="ECO:0000313" key="2">
    <source>
        <dbReference type="EMBL" id="CAL6078762.1"/>
    </source>
</evidence>
<evidence type="ECO:0000313" key="3">
    <source>
        <dbReference type="Proteomes" id="UP001642409"/>
    </source>
</evidence>
<dbReference type="Proteomes" id="UP001642409">
    <property type="component" value="Unassembled WGS sequence"/>
</dbReference>
<evidence type="ECO:0000313" key="1">
    <source>
        <dbReference type="EMBL" id="CAI9973537.1"/>
    </source>
</evidence>
<protein>
    <submittedName>
        <fullName evidence="2">Hypothetical_protein</fullName>
    </submittedName>
</protein>
<proteinExistence type="predicted"/>
<dbReference type="EMBL" id="CATOUU010001124">
    <property type="protein sequence ID" value="CAI9973537.1"/>
    <property type="molecule type" value="Genomic_DNA"/>
</dbReference>
<reference evidence="2 3" key="2">
    <citation type="submission" date="2024-07" db="EMBL/GenBank/DDBJ databases">
        <authorList>
            <person name="Akdeniz Z."/>
        </authorList>
    </citation>
    <scope>NUCLEOTIDE SEQUENCE [LARGE SCALE GENOMIC DNA]</scope>
</reference>
<gene>
    <name evidence="2" type="ORF">HINF_LOCUS59060</name>
    <name evidence="1" type="ORF">HINF_LOCUS61182</name>
</gene>